<keyword evidence="2" id="KW-1185">Reference proteome</keyword>
<dbReference type="Proteomes" id="UP000790377">
    <property type="component" value="Unassembled WGS sequence"/>
</dbReference>
<evidence type="ECO:0000313" key="2">
    <source>
        <dbReference type="Proteomes" id="UP000790377"/>
    </source>
</evidence>
<name>A0ACB8AAS1_9AGAM</name>
<evidence type="ECO:0000313" key="1">
    <source>
        <dbReference type="EMBL" id="KAH7910203.1"/>
    </source>
</evidence>
<dbReference type="EMBL" id="MU267723">
    <property type="protein sequence ID" value="KAH7910203.1"/>
    <property type="molecule type" value="Genomic_DNA"/>
</dbReference>
<accession>A0ACB8AAS1</accession>
<protein>
    <submittedName>
        <fullName evidence="1">Transcription factor IIIC subunit delta N-term-domain-containing protein</fullName>
    </submittedName>
</protein>
<reference evidence="1" key="1">
    <citation type="journal article" date="2021" name="New Phytol.">
        <title>Evolutionary innovations through gain and loss of genes in the ectomycorrhizal Boletales.</title>
        <authorList>
            <person name="Wu G."/>
            <person name="Miyauchi S."/>
            <person name="Morin E."/>
            <person name="Kuo A."/>
            <person name="Drula E."/>
            <person name="Varga T."/>
            <person name="Kohler A."/>
            <person name="Feng B."/>
            <person name="Cao Y."/>
            <person name="Lipzen A."/>
            <person name="Daum C."/>
            <person name="Hundley H."/>
            <person name="Pangilinan J."/>
            <person name="Johnson J."/>
            <person name="Barry K."/>
            <person name="LaButti K."/>
            <person name="Ng V."/>
            <person name="Ahrendt S."/>
            <person name="Min B."/>
            <person name="Choi I.G."/>
            <person name="Park H."/>
            <person name="Plett J.M."/>
            <person name="Magnuson J."/>
            <person name="Spatafora J.W."/>
            <person name="Nagy L.G."/>
            <person name="Henrissat B."/>
            <person name="Grigoriev I.V."/>
            <person name="Yang Z.L."/>
            <person name="Xu J."/>
            <person name="Martin F.M."/>
        </authorList>
    </citation>
    <scope>NUCLEOTIDE SEQUENCE</scope>
    <source>
        <strain evidence="1">ATCC 28755</strain>
    </source>
</reference>
<sequence>MSNLPIFTALSVPTVISHPSQRCLQWCEDGQICLVTKSAVHILTPDTGINFNTPADIKSPLEDEQSERPLGWFRTMIETAKVPGYNWSTICQGLLLSFCALYLLPYHLDWAALSLGSLDVAIRSVACSPSNVTSRGRCVLAVLNSNMEVSLWTTTKNHLKGEWMNIQDVTALLLDLLTQADEQILAKTLQAQVTSLAWSKQPDFGVSPAPAIDASILALGSRAGFLTFFKFNRDLNSVFQIRSLKVSDRWITQTAWSPWVTHSQGHCESILAYATDNGYIRLLKIVQNIQVVSNIGFSPQCTPTVSFDGSLDSVHAADGRGITALTWVDVSWDRPILVFGSPGLLHLWSQDIGHRVLQFQNQRLSSESSALSPVSGISHIPAQDMLIVALFDGSFHAVHHLRSDPSWNSQSSETSISSGALSEVSRMFFARATPGGIEHIDVNRINGMVSYDGLSTLVWIYEALRPSDFSYKHEARHEFMLLAAPMWQLGDETILRNAAVALGNIHCAPGSTPIFRLRSTFIHLCNSGRFVHIYPQILEMLQQSPAIDDTLSIVILPWTQGLVPEFNAQLRQSFVTHFFGWESLLSLRMKLSLADMCWKLSKTPEMQASCGQVAQFLLTAISQRVLRILMRHITALIAILAPADIPFVLRIVVQGLLPGSPPDLSSEAQQLSEAVNATIDIDPSVAALQEVCPACHVEVPLQDITRAMCSNGHTWGRCSVTSFILATSMVRTCIGCSRKAFLPISQGSSMDGDWLPVAAHSVIVRELLEAVQRCLFCGNSFVTIV</sequence>
<gene>
    <name evidence="1" type="ORF">BJ138DRAFT_1127075</name>
</gene>
<comment type="caution">
    <text evidence="1">The sequence shown here is derived from an EMBL/GenBank/DDBJ whole genome shotgun (WGS) entry which is preliminary data.</text>
</comment>
<organism evidence="1 2">
    <name type="scientific">Hygrophoropsis aurantiaca</name>
    <dbReference type="NCBI Taxonomy" id="72124"/>
    <lineage>
        <taxon>Eukaryota</taxon>
        <taxon>Fungi</taxon>
        <taxon>Dikarya</taxon>
        <taxon>Basidiomycota</taxon>
        <taxon>Agaricomycotina</taxon>
        <taxon>Agaricomycetes</taxon>
        <taxon>Agaricomycetidae</taxon>
        <taxon>Boletales</taxon>
        <taxon>Coniophorineae</taxon>
        <taxon>Hygrophoropsidaceae</taxon>
        <taxon>Hygrophoropsis</taxon>
    </lineage>
</organism>
<proteinExistence type="predicted"/>